<dbReference type="InterPro" id="IPR036236">
    <property type="entry name" value="Znf_C2H2_sf"/>
</dbReference>
<organism evidence="3 4">
    <name type="scientific">Gigaspora margarita</name>
    <dbReference type="NCBI Taxonomy" id="4874"/>
    <lineage>
        <taxon>Eukaryota</taxon>
        <taxon>Fungi</taxon>
        <taxon>Fungi incertae sedis</taxon>
        <taxon>Mucoromycota</taxon>
        <taxon>Glomeromycotina</taxon>
        <taxon>Glomeromycetes</taxon>
        <taxon>Diversisporales</taxon>
        <taxon>Gigasporaceae</taxon>
        <taxon>Gigaspora</taxon>
    </lineage>
</organism>
<evidence type="ECO:0000256" key="2">
    <source>
        <dbReference type="SAM" id="Phobius"/>
    </source>
</evidence>
<dbReference type="PANTHER" id="PTHR46095">
    <property type="entry name" value="ZINC FINGER PROTEIN 593"/>
    <property type="match status" value="1"/>
</dbReference>
<gene>
    <name evidence="3" type="ORF">GMARGA_LOCUS2121</name>
</gene>
<dbReference type="EMBL" id="CAJVQB010000636">
    <property type="protein sequence ID" value="CAG8499347.1"/>
    <property type="molecule type" value="Genomic_DNA"/>
</dbReference>
<dbReference type="Gene3D" id="3.30.160.60">
    <property type="entry name" value="Classic Zinc Finger"/>
    <property type="match status" value="1"/>
</dbReference>
<feature type="transmembrane region" description="Helical" evidence="2">
    <location>
        <begin position="148"/>
        <end position="166"/>
    </location>
</feature>
<proteinExistence type="predicted"/>
<dbReference type="SUPFAM" id="SSF57667">
    <property type="entry name" value="beta-beta-alpha zinc fingers"/>
    <property type="match status" value="1"/>
</dbReference>
<accession>A0ABM8W1A9</accession>
<keyword evidence="2" id="KW-1133">Transmembrane helix</keyword>
<feature type="transmembrane region" description="Helical" evidence="2">
    <location>
        <begin position="172"/>
        <end position="196"/>
    </location>
</feature>
<keyword evidence="2" id="KW-0812">Transmembrane</keyword>
<protein>
    <submittedName>
        <fullName evidence="3">12016_t:CDS:1</fullName>
    </submittedName>
</protein>
<dbReference type="Proteomes" id="UP000789901">
    <property type="component" value="Unassembled WGS sequence"/>
</dbReference>
<evidence type="ECO:0000313" key="3">
    <source>
        <dbReference type="EMBL" id="CAG8499347.1"/>
    </source>
</evidence>
<keyword evidence="4" id="KW-1185">Reference proteome</keyword>
<keyword evidence="2" id="KW-0472">Membrane</keyword>
<comment type="caution">
    <text evidence="3">The sequence shown here is derived from an EMBL/GenBank/DDBJ whole genome shotgun (WGS) entry which is preliminary data.</text>
</comment>
<dbReference type="PANTHER" id="PTHR46095:SF1">
    <property type="entry name" value="ZINC FINGER PROTEIN 593"/>
    <property type="match status" value="1"/>
</dbReference>
<dbReference type="InterPro" id="IPR051879">
    <property type="entry name" value="C2H2-ZF_Maturation_Protein"/>
</dbReference>
<name>A0ABM8W1A9_GIGMA</name>
<reference evidence="3 4" key="1">
    <citation type="submission" date="2021-06" db="EMBL/GenBank/DDBJ databases">
        <authorList>
            <person name="Kallberg Y."/>
            <person name="Tangrot J."/>
            <person name="Rosling A."/>
        </authorList>
    </citation>
    <scope>NUCLEOTIDE SEQUENCE [LARGE SCALE GENOMIC DNA]</scope>
    <source>
        <strain evidence="3 4">120-4 pot B 10/14</strain>
    </source>
</reference>
<sequence length="509" mass="57015">MGRLRRSRTHKGIRDQYRKKRTRNYTKDLDQIHKDLKELDEQMISNQELDSDLPGFGKYPCALDEHNRGKLHKKRIKLLKEVPYTQSEAEAAVGYSTEHSRIKIPTSILSLAQNRNRSLAFTAVISPEDGQALPGMVLTPHLTLNGDFVCVICAWMIALFGVFNFMRKNNVVGQFISMFLIAFTVIQIVTAAYNVVFSNSWIFKILSGSLQKAYNLDPDLIKEFEYEFSCNEYSRSGDFFNDCYNNLLMNRFGPQLFYVAKIVFFSRFVQLIGVLTLTFIFDCITMHDIQQHIYGDDGEECLYGKDKDLITNTDVDVQPTFDERFTGSPLSFGEKFLESDESNLTRAFLISQDNEIAQETPVFEVTSSYQERDDEVQESKSSVPQMAPDMTTEEIVAENGNALIEVSENFDSFALGEPTKAFNASCSQGGFATSVPIVFGAELSASDNTSGISPAFATPPNNVTFGQPAFGQPAFGQHGFGQAQPFGTRCSSFHSLEAQSGSGFARFAR</sequence>
<evidence type="ECO:0000256" key="1">
    <source>
        <dbReference type="SAM" id="MobiDB-lite"/>
    </source>
</evidence>
<feature type="transmembrane region" description="Helical" evidence="2">
    <location>
        <begin position="256"/>
        <end position="281"/>
    </location>
</feature>
<feature type="region of interest" description="Disordered" evidence="1">
    <location>
        <begin position="1"/>
        <end position="24"/>
    </location>
</feature>
<evidence type="ECO:0000313" key="4">
    <source>
        <dbReference type="Proteomes" id="UP000789901"/>
    </source>
</evidence>